<name>A0A5K7Z861_9BACT</name>
<dbReference type="KEGG" id="dwd:DSCW_54330"/>
<keyword evidence="2" id="KW-1185">Reference proteome</keyword>
<dbReference type="OrthoDB" id="5587990at2"/>
<dbReference type="AlphaFoldDB" id="A0A5K7Z861"/>
<gene>
    <name evidence="1" type="ORF">DSCW_54330</name>
</gene>
<evidence type="ECO:0000313" key="2">
    <source>
        <dbReference type="Proteomes" id="UP000427769"/>
    </source>
</evidence>
<protein>
    <recommendedName>
        <fullName evidence="3">DUF4258 domain-containing protein</fullName>
    </recommendedName>
</protein>
<proteinExistence type="predicted"/>
<evidence type="ECO:0008006" key="3">
    <source>
        <dbReference type="Google" id="ProtNLM"/>
    </source>
</evidence>
<evidence type="ECO:0000313" key="1">
    <source>
        <dbReference type="EMBL" id="BBO78016.1"/>
    </source>
</evidence>
<dbReference type="RefSeq" id="WP_155306692.1">
    <property type="nucleotide sequence ID" value="NZ_AP021875.1"/>
</dbReference>
<dbReference type="EMBL" id="AP021875">
    <property type="protein sequence ID" value="BBO78016.1"/>
    <property type="molecule type" value="Genomic_DNA"/>
</dbReference>
<sequence length="84" mass="9734">MKTQFTDHAKTRFQQRGINRSVIDYIFQYGDKEHAPGGAFKISLTKRNKARLISSLKNEIKKIERSSDVIIVQKNNIIITGYHK</sequence>
<organism evidence="1 2">
    <name type="scientific">Desulfosarcina widdelii</name>
    <dbReference type="NCBI Taxonomy" id="947919"/>
    <lineage>
        <taxon>Bacteria</taxon>
        <taxon>Pseudomonadati</taxon>
        <taxon>Thermodesulfobacteriota</taxon>
        <taxon>Desulfobacteria</taxon>
        <taxon>Desulfobacterales</taxon>
        <taxon>Desulfosarcinaceae</taxon>
        <taxon>Desulfosarcina</taxon>
    </lineage>
</organism>
<accession>A0A5K7Z861</accession>
<reference evidence="1 2" key="1">
    <citation type="submission" date="2019-11" db="EMBL/GenBank/DDBJ databases">
        <title>Comparative genomics of hydrocarbon-degrading Desulfosarcina strains.</title>
        <authorList>
            <person name="Watanabe M."/>
            <person name="Kojima H."/>
            <person name="Fukui M."/>
        </authorList>
    </citation>
    <scope>NUCLEOTIDE SEQUENCE [LARGE SCALE GENOMIC DNA]</scope>
    <source>
        <strain evidence="1 2">PP31</strain>
    </source>
</reference>
<dbReference type="Proteomes" id="UP000427769">
    <property type="component" value="Chromosome"/>
</dbReference>